<dbReference type="KEGG" id="nsn:EXE58_09895"/>
<dbReference type="PANTHER" id="PTHR35807:SF1">
    <property type="entry name" value="TRANSCRIPTIONAL REGULATOR REDD"/>
    <property type="match status" value="1"/>
</dbReference>
<accession>A0A4P7IEQ4</accession>
<evidence type="ECO:0000256" key="3">
    <source>
        <dbReference type="ARBA" id="ARBA00023125"/>
    </source>
</evidence>
<evidence type="ECO:0000313" key="7">
    <source>
        <dbReference type="EMBL" id="QBX55734.1"/>
    </source>
</evidence>
<gene>
    <name evidence="7" type="ORF">EXE58_09895</name>
</gene>
<evidence type="ECO:0000256" key="4">
    <source>
        <dbReference type="ARBA" id="ARBA00023163"/>
    </source>
</evidence>
<evidence type="ECO:0000259" key="5">
    <source>
        <dbReference type="SMART" id="SM00862"/>
    </source>
</evidence>
<dbReference type="Gene3D" id="1.10.10.10">
    <property type="entry name" value="Winged helix-like DNA-binding domain superfamily/Winged helix DNA-binding domain"/>
    <property type="match status" value="1"/>
</dbReference>
<dbReference type="PANTHER" id="PTHR35807">
    <property type="entry name" value="TRANSCRIPTIONAL REGULATOR REDD-RELATED"/>
    <property type="match status" value="1"/>
</dbReference>
<dbReference type="SMART" id="SM01043">
    <property type="entry name" value="BTAD"/>
    <property type="match status" value="1"/>
</dbReference>
<dbReference type="OrthoDB" id="134985at2"/>
<organism evidence="7 8">
    <name type="scientific">Nocardioides seonyuensis</name>
    <dbReference type="NCBI Taxonomy" id="2518371"/>
    <lineage>
        <taxon>Bacteria</taxon>
        <taxon>Bacillati</taxon>
        <taxon>Actinomycetota</taxon>
        <taxon>Actinomycetes</taxon>
        <taxon>Propionibacteriales</taxon>
        <taxon>Nocardioidaceae</taxon>
        <taxon>Nocardioides</taxon>
    </lineage>
</organism>
<reference evidence="7 8" key="1">
    <citation type="submission" date="2019-03" db="EMBL/GenBank/DDBJ databases">
        <title>Three New Species of Nocardioides, Nocardioides euryhalodurans sp. nov., Nocardioides seonyuensis sp. nov. and Nocardioides eburneoflavus sp. nov. Iolated from Soil.</title>
        <authorList>
            <person name="Roh S.G."/>
            <person name="Lee C."/>
            <person name="Kim M.-K."/>
            <person name="Kim S.B."/>
        </authorList>
    </citation>
    <scope>NUCLEOTIDE SEQUENCE [LARGE SCALE GENOMIC DNA]</scope>
    <source>
        <strain evidence="7 8">MMS17-SY207-3</strain>
    </source>
</reference>
<dbReference type="GO" id="GO:0000160">
    <property type="term" value="P:phosphorelay signal transduction system"/>
    <property type="evidence" value="ECO:0007669"/>
    <property type="project" value="InterPro"/>
</dbReference>
<evidence type="ECO:0000259" key="6">
    <source>
        <dbReference type="SMART" id="SM01043"/>
    </source>
</evidence>
<dbReference type="RefSeq" id="WP_135267725.1">
    <property type="nucleotide sequence ID" value="NZ_CP038436.1"/>
</dbReference>
<evidence type="ECO:0000256" key="1">
    <source>
        <dbReference type="ARBA" id="ARBA00005820"/>
    </source>
</evidence>
<keyword evidence="2" id="KW-0805">Transcription regulation</keyword>
<feature type="domain" description="Bacterial transcriptional activator" evidence="6">
    <location>
        <begin position="104"/>
        <end position="248"/>
    </location>
</feature>
<name>A0A4P7IEQ4_9ACTN</name>
<sequence length="254" mass="27542">MSLRIHLTGRLAVIGPAGTLDEDELPGRQGRLLFTFLVLHGRHPVSRDALAEVVWATPPPTSWEPLLKSSVSRIRTALRRVGADAVLAGSGGTYQLRLPHDSWVDVEAGVRAVDKAEAALRRRDLGQAWAEAAVASAITRRPLLPHEDAVWIEQVGEQLRVGRIRALEVLAEVWLARGDAAQALAASVEAAGLAPLRESSWRLQMRAHAAAGNNAEALQTYRECAALLHRELGVAPAAETRELHAELRRAVGRP</sequence>
<dbReference type="InterPro" id="IPR005158">
    <property type="entry name" value="BTAD"/>
</dbReference>
<dbReference type="AlphaFoldDB" id="A0A4P7IEQ4"/>
<dbReference type="GO" id="GO:0003677">
    <property type="term" value="F:DNA binding"/>
    <property type="evidence" value="ECO:0007669"/>
    <property type="project" value="UniProtKB-KW"/>
</dbReference>
<dbReference type="InterPro" id="IPR011990">
    <property type="entry name" value="TPR-like_helical_dom_sf"/>
</dbReference>
<evidence type="ECO:0000256" key="2">
    <source>
        <dbReference type="ARBA" id="ARBA00023015"/>
    </source>
</evidence>
<dbReference type="InterPro" id="IPR001867">
    <property type="entry name" value="OmpR/PhoB-type_DNA-bd"/>
</dbReference>
<dbReference type="GO" id="GO:0006355">
    <property type="term" value="P:regulation of DNA-templated transcription"/>
    <property type="evidence" value="ECO:0007669"/>
    <property type="project" value="InterPro"/>
</dbReference>
<dbReference type="Pfam" id="PF03704">
    <property type="entry name" value="BTAD"/>
    <property type="match status" value="1"/>
</dbReference>
<dbReference type="InterPro" id="IPR016032">
    <property type="entry name" value="Sig_transdc_resp-reg_C-effctor"/>
</dbReference>
<keyword evidence="8" id="KW-1185">Reference proteome</keyword>
<comment type="similarity">
    <text evidence="1">Belongs to the AfsR/DnrI/RedD regulatory family.</text>
</comment>
<dbReference type="Proteomes" id="UP000294853">
    <property type="component" value="Chromosome"/>
</dbReference>
<dbReference type="Gene3D" id="1.25.40.10">
    <property type="entry name" value="Tetratricopeptide repeat domain"/>
    <property type="match status" value="1"/>
</dbReference>
<protein>
    <submittedName>
        <fullName evidence="7">DNA-binding protein</fullName>
    </submittedName>
</protein>
<dbReference type="SUPFAM" id="SSF46894">
    <property type="entry name" value="C-terminal effector domain of the bipartite response regulators"/>
    <property type="match status" value="1"/>
</dbReference>
<dbReference type="SMART" id="SM00862">
    <property type="entry name" value="Trans_reg_C"/>
    <property type="match status" value="1"/>
</dbReference>
<keyword evidence="4" id="KW-0804">Transcription</keyword>
<feature type="domain" description="OmpR/PhoB-type" evidence="5">
    <location>
        <begin position="21"/>
        <end position="96"/>
    </location>
</feature>
<proteinExistence type="inferred from homology"/>
<dbReference type="SUPFAM" id="SSF48452">
    <property type="entry name" value="TPR-like"/>
    <property type="match status" value="1"/>
</dbReference>
<evidence type="ECO:0000313" key="8">
    <source>
        <dbReference type="Proteomes" id="UP000294853"/>
    </source>
</evidence>
<dbReference type="EMBL" id="CP038436">
    <property type="protein sequence ID" value="QBX55734.1"/>
    <property type="molecule type" value="Genomic_DNA"/>
</dbReference>
<keyword evidence="3 7" id="KW-0238">DNA-binding</keyword>
<dbReference type="InterPro" id="IPR051677">
    <property type="entry name" value="AfsR-DnrI-RedD_regulator"/>
</dbReference>
<dbReference type="InterPro" id="IPR036388">
    <property type="entry name" value="WH-like_DNA-bd_sf"/>
</dbReference>